<gene>
    <name evidence="2" type="ORF">DEO72_LG6g1035</name>
</gene>
<feature type="compositionally biased region" description="Low complexity" evidence="1">
    <location>
        <begin position="1"/>
        <end position="33"/>
    </location>
</feature>
<dbReference type="AlphaFoldDB" id="A0A4D6M6D6"/>
<protein>
    <submittedName>
        <fullName evidence="2">Uncharacterized protein</fullName>
    </submittedName>
</protein>
<reference evidence="2 3" key="1">
    <citation type="submission" date="2019-04" db="EMBL/GenBank/DDBJ databases">
        <title>An improved genome assembly and genetic linkage map for asparagus bean, Vigna unguiculata ssp. sesquipedialis.</title>
        <authorList>
            <person name="Xia Q."/>
            <person name="Zhang R."/>
            <person name="Dong Y."/>
        </authorList>
    </citation>
    <scope>NUCLEOTIDE SEQUENCE [LARGE SCALE GENOMIC DNA]</scope>
    <source>
        <tissue evidence="2">Leaf</tissue>
    </source>
</reference>
<dbReference type="EMBL" id="CP039350">
    <property type="protein sequence ID" value="QCD96333.1"/>
    <property type="molecule type" value="Genomic_DNA"/>
</dbReference>
<evidence type="ECO:0000313" key="2">
    <source>
        <dbReference type="EMBL" id="QCD96333.1"/>
    </source>
</evidence>
<dbReference type="Proteomes" id="UP000501690">
    <property type="component" value="Linkage Group LG6"/>
</dbReference>
<evidence type="ECO:0000256" key="1">
    <source>
        <dbReference type="SAM" id="MobiDB-lite"/>
    </source>
</evidence>
<accession>A0A4D6M6D6</accession>
<proteinExistence type="predicted"/>
<evidence type="ECO:0000313" key="3">
    <source>
        <dbReference type="Proteomes" id="UP000501690"/>
    </source>
</evidence>
<sequence>MSSDSGSSSVSSSGNRDNYSLSGSSGSVSSEGGVHMEVIPSSGSRENDSVRWSSSFVLGHMAKFGKKNLNLFRTLCKEQVEKSKNAGNTEVPNMQ</sequence>
<keyword evidence="3" id="KW-1185">Reference proteome</keyword>
<name>A0A4D6M6D6_VIGUN</name>
<feature type="region of interest" description="Disordered" evidence="1">
    <location>
        <begin position="1"/>
        <end position="49"/>
    </location>
</feature>
<organism evidence="2 3">
    <name type="scientific">Vigna unguiculata</name>
    <name type="common">Cowpea</name>
    <dbReference type="NCBI Taxonomy" id="3917"/>
    <lineage>
        <taxon>Eukaryota</taxon>
        <taxon>Viridiplantae</taxon>
        <taxon>Streptophyta</taxon>
        <taxon>Embryophyta</taxon>
        <taxon>Tracheophyta</taxon>
        <taxon>Spermatophyta</taxon>
        <taxon>Magnoliopsida</taxon>
        <taxon>eudicotyledons</taxon>
        <taxon>Gunneridae</taxon>
        <taxon>Pentapetalae</taxon>
        <taxon>rosids</taxon>
        <taxon>fabids</taxon>
        <taxon>Fabales</taxon>
        <taxon>Fabaceae</taxon>
        <taxon>Papilionoideae</taxon>
        <taxon>50 kb inversion clade</taxon>
        <taxon>NPAAA clade</taxon>
        <taxon>indigoferoid/millettioid clade</taxon>
        <taxon>Phaseoleae</taxon>
        <taxon>Vigna</taxon>
    </lineage>
</organism>